<comment type="caution">
    <text evidence="13">The sequence shown here is derived from an EMBL/GenBank/DDBJ whole genome shotgun (WGS) entry which is preliminary data.</text>
</comment>
<comment type="catalytic activity">
    <reaction evidence="1 10">
        <text>ATP-dependent breakage, passage and rejoining of double-stranded DNA.</text>
        <dbReference type="EC" id="5.6.2.2"/>
    </reaction>
</comment>
<evidence type="ECO:0000256" key="3">
    <source>
        <dbReference type="ARBA" id="ARBA00006559"/>
    </source>
</evidence>
<evidence type="ECO:0000313" key="14">
    <source>
        <dbReference type="EMBL" id="CAL4775054.1"/>
    </source>
</evidence>
<dbReference type="InterPro" id="IPR036078">
    <property type="entry name" value="Spo11/TopoVI_A_sf"/>
</dbReference>
<dbReference type="InterPro" id="IPR002815">
    <property type="entry name" value="Spo11/TopoVI_A"/>
</dbReference>
<evidence type="ECO:0000256" key="6">
    <source>
        <dbReference type="ARBA" id="ARBA00022842"/>
    </source>
</evidence>
<evidence type="ECO:0000256" key="9">
    <source>
        <dbReference type="ARBA" id="ARBA00023235"/>
    </source>
</evidence>
<dbReference type="GO" id="GO:0007131">
    <property type="term" value="P:reciprocal meiotic recombination"/>
    <property type="evidence" value="ECO:0007669"/>
    <property type="project" value="TreeGrafter"/>
</dbReference>
<evidence type="ECO:0000256" key="8">
    <source>
        <dbReference type="ARBA" id="ARBA00023125"/>
    </source>
</evidence>
<dbReference type="EMBL" id="CAMXCT020001198">
    <property type="protein sequence ID" value="CAL1141117.1"/>
    <property type="molecule type" value="Genomic_DNA"/>
</dbReference>
<name>A0A9P1FVD4_9DINO</name>
<dbReference type="PANTHER" id="PTHR10848">
    <property type="entry name" value="MEIOTIC RECOMBINATION PROTEIN SPO11"/>
    <property type="match status" value="1"/>
</dbReference>
<dbReference type="PANTHER" id="PTHR10848:SF0">
    <property type="entry name" value="MEIOTIC RECOMBINATION PROTEIN SPO11"/>
    <property type="match status" value="1"/>
</dbReference>
<evidence type="ECO:0000256" key="1">
    <source>
        <dbReference type="ARBA" id="ARBA00000185"/>
    </source>
</evidence>
<dbReference type="PRINTS" id="PR01550">
    <property type="entry name" value="TOP6AFAMILY"/>
</dbReference>
<dbReference type="Proteomes" id="UP001152797">
    <property type="component" value="Unassembled WGS sequence"/>
</dbReference>
<accession>A0A9P1FVD4</accession>
<reference evidence="14 15" key="2">
    <citation type="submission" date="2024-05" db="EMBL/GenBank/DDBJ databases">
        <authorList>
            <person name="Chen Y."/>
            <person name="Shah S."/>
            <person name="Dougan E. K."/>
            <person name="Thang M."/>
            <person name="Chan C."/>
        </authorList>
    </citation>
    <scope>NUCLEOTIDE SEQUENCE [LARGE SCALE GENOMIC DNA]</scope>
</reference>
<protein>
    <recommendedName>
        <fullName evidence="4">DNA topoisomerase (ATP-hydrolyzing)</fullName>
        <ecNumber evidence="4">5.6.2.2</ecNumber>
    </recommendedName>
</protein>
<dbReference type="Pfam" id="PF21180">
    <property type="entry name" value="TOP6A-Spo11_Toprim"/>
    <property type="match status" value="1"/>
</dbReference>
<dbReference type="GO" id="GO:0003677">
    <property type="term" value="F:DNA binding"/>
    <property type="evidence" value="ECO:0007669"/>
    <property type="project" value="UniProtKB-UniRule"/>
</dbReference>
<evidence type="ECO:0000313" key="15">
    <source>
        <dbReference type="Proteomes" id="UP001152797"/>
    </source>
</evidence>
<reference evidence="13" key="1">
    <citation type="submission" date="2022-10" db="EMBL/GenBank/DDBJ databases">
        <authorList>
            <person name="Chen Y."/>
            <person name="Dougan E. K."/>
            <person name="Chan C."/>
            <person name="Rhodes N."/>
            <person name="Thang M."/>
        </authorList>
    </citation>
    <scope>NUCLEOTIDE SEQUENCE</scope>
</reference>
<feature type="domain" description="Spo11/DNA topoisomerase VI subunit A N-terminal" evidence="11">
    <location>
        <begin position="46"/>
        <end position="111"/>
    </location>
</feature>
<dbReference type="InterPro" id="IPR013049">
    <property type="entry name" value="Spo11/TopoVI_A_N"/>
</dbReference>
<dbReference type="SUPFAM" id="SSF56726">
    <property type="entry name" value="DNA topoisomerase IV, alpha subunit"/>
    <property type="match status" value="1"/>
</dbReference>
<dbReference type="PROSITE" id="PS52041">
    <property type="entry name" value="TOPO_IIB"/>
    <property type="match status" value="1"/>
</dbReference>
<dbReference type="InterPro" id="IPR036388">
    <property type="entry name" value="WH-like_DNA-bd_sf"/>
</dbReference>
<keyword evidence="9 10" id="KW-0413">Isomerase</keyword>
<keyword evidence="5" id="KW-0479">Metal-binding</keyword>
<dbReference type="GO" id="GO:0005524">
    <property type="term" value="F:ATP binding"/>
    <property type="evidence" value="ECO:0007669"/>
    <property type="project" value="InterPro"/>
</dbReference>
<gene>
    <name evidence="13" type="ORF">C1SCF055_LOCUS14992</name>
</gene>
<dbReference type="GO" id="GO:0042138">
    <property type="term" value="P:meiotic DNA double-strand break formation"/>
    <property type="evidence" value="ECO:0007669"/>
    <property type="project" value="TreeGrafter"/>
</dbReference>
<organism evidence="13">
    <name type="scientific">Cladocopium goreaui</name>
    <dbReference type="NCBI Taxonomy" id="2562237"/>
    <lineage>
        <taxon>Eukaryota</taxon>
        <taxon>Sar</taxon>
        <taxon>Alveolata</taxon>
        <taxon>Dinophyceae</taxon>
        <taxon>Suessiales</taxon>
        <taxon>Symbiodiniaceae</taxon>
        <taxon>Cladocopium</taxon>
    </lineage>
</organism>
<evidence type="ECO:0000256" key="2">
    <source>
        <dbReference type="ARBA" id="ARBA00001946"/>
    </source>
</evidence>
<evidence type="ECO:0000256" key="4">
    <source>
        <dbReference type="ARBA" id="ARBA00012895"/>
    </source>
</evidence>
<dbReference type="GO" id="GO:0003918">
    <property type="term" value="F:DNA topoisomerase type II (double strand cut, ATP-hydrolyzing) activity"/>
    <property type="evidence" value="ECO:0007669"/>
    <property type="project" value="UniProtKB-UniRule"/>
</dbReference>
<dbReference type="AlphaFoldDB" id="A0A9P1FVD4"/>
<sequence length="325" mass="36594">MHSDRRVAPAAVLLFEPCHSLVQEHGSFASGTDRQRRLSFASPHWRRLARLWAALDAVHRLNKAGRSCTQRELFYRAISDCQELFACQSIMDKALRDAVGALQISRPHLGIFTAEKGLLAGDVTFQDPTCYVSRAAQGASGTSIGEAMLEDDKCIQVSEKAKWVLVVEKDTVFQHLLHSGLLQRHPLILITGRGYPDILTRRFLQKLQRIAPRLPQLYLGDFDPDGVAIYLLYLTSCPQLKWLGLHSTDLPQLNAATATPLRRRDAALKASLLRREELQRRPRIAEEVEAMKMKFKLEALHAGDGDQSHMALTFIPQKIQNSSWI</sequence>
<keyword evidence="8 10" id="KW-0238">DNA-binding</keyword>
<feature type="active site" description="O-(5'-phospho-DNA)-tyrosine intermediate" evidence="10">
    <location>
        <position position="75"/>
    </location>
</feature>
<dbReference type="GO" id="GO:0000706">
    <property type="term" value="P:meiotic DNA double-strand break processing"/>
    <property type="evidence" value="ECO:0007669"/>
    <property type="project" value="TreeGrafter"/>
</dbReference>
<dbReference type="Gene3D" id="1.10.10.10">
    <property type="entry name" value="Winged helix-like DNA-binding domain superfamily/Winged helix DNA-binding domain"/>
    <property type="match status" value="1"/>
</dbReference>
<dbReference type="Gene3D" id="3.40.1360.10">
    <property type="match status" value="1"/>
</dbReference>
<dbReference type="EMBL" id="CAMXCT010001198">
    <property type="protein sequence ID" value="CAI3987742.1"/>
    <property type="molecule type" value="Genomic_DNA"/>
</dbReference>
<evidence type="ECO:0000259" key="12">
    <source>
        <dbReference type="Pfam" id="PF21180"/>
    </source>
</evidence>
<dbReference type="InterPro" id="IPR034136">
    <property type="entry name" value="TOPRIM_Topo6A/Spo11"/>
</dbReference>
<dbReference type="CDD" id="cd00223">
    <property type="entry name" value="TOPRIM_TopoIIB_SPO"/>
    <property type="match status" value="1"/>
</dbReference>
<dbReference type="OrthoDB" id="5377392at2759"/>
<dbReference type="GO" id="GO:0046872">
    <property type="term" value="F:metal ion binding"/>
    <property type="evidence" value="ECO:0007669"/>
    <property type="project" value="UniProtKB-KW"/>
</dbReference>
<evidence type="ECO:0000256" key="7">
    <source>
        <dbReference type="ARBA" id="ARBA00023029"/>
    </source>
</evidence>
<evidence type="ECO:0000256" key="10">
    <source>
        <dbReference type="PROSITE-ProRule" id="PRU01385"/>
    </source>
</evidence>
<feature type="domain" description="Topoisomerase 6 subunit A/Spo11 TOPRIM" evidence="12">
    <location>
        <begin position="163"/>
        <end position="319"/>
    </location>
</feature>
<keyword evidence="15" id="KW-1185">Reference proteome</keyword>
<evidence type="ECO:0000256" key="5">
    <source>
        <dbReference type="ARBA" id="ARBA00022723"/>
    </source>
</evidence>
<dbReference type="Pfam" id="PF04406">
    <property type="entry name" value="TP6A_N"/>
    <property type="match status" value="1"/>
</dbReference>
<dbReference type="GO" id="GO:0000228">
    <property type="term" value="C:nuclear chromosome"/>
    <property type="evidence" value="ECO:0007669"/>
    <property type="project" value="TreeGrafter"/>
</dbReference>
<comment type="similarity">
    <text evidence="3 10">Belongs to the TOP6A family.</text>
</comment>
<keyword evidence="7 10" id="KW-0799">Topoisomerase</keyword>
<comment type="cofactor">
    <cofactor evidence="2">
        <name>Mg(2+)</name>
        <dbReference type="ChEBI" id="CHEBI:18420"/>
    </cofactor>
</comment>
<dbReference type="EC" id="5.6.2.2" evidence="4"/>
<keyword evidence="6" id="KW-0460">Magnesium</keyword>
<proteinExistence type="inferred from homology"/>
<evidence type="ECO:0000313" key="13">
    <source>
        <dbReference type="EMBL" id="CAI3987742.1"/>
    </source>
</evidence>
<dbReference type="EMBL" id="CAMXCT030001198">
    <property type="protein sequence ID" value="CAL4775054.1"/>
    <property type="molecule type" value="Genomic_DNA"/>
</dbReference>
<evidence type="ECO:0000259" key="11">
    <source>
        <dbReference type="Pfam" id="PF04406"/>
    </source>
</evidence>